<gene>
    <name evidence="4" type="ORF">ACTOB_002593</name>
</gene>
<keyword evidence="1" id="KW-0285">Flavoprotein</keyword>
<organism evidence="4 5">
    <name type="scientific">Actinoplanes oblitus</name>
    <dbReference type="NCBI Taxonomy" id="3040509"/>
    <lineage>
        <taxon>Bacteria</taxon>
        <taxon>Bacillati</taxon>
        <taxon>Actinomycetota</taxon>
        <taxon>Actinomycetes</taxon>
        <taxon>Micromonosporales</taxon>
        <taxon>Micromonosporaceae</taxon>
        <taxon>Actinoplanes</taxon>
    </lineage>
</organism>
<feature type="domain" description="FAD-binding PCMH-type" evidence="3">
    <location>
        <begin position="17"/>
        <end position="190"/>
    </location>
</feature>
<evidence type="ECO:0000256" key="2">
    <source>
        <dbReference type="ARBA" id="ARBA00022827"/>
    </source>
</evidence>
<dbReference type="InterPro" id="IPR016166">
    <property type="entry name" value="FAD-bd_PCMH"/>
</dbReference>
<dbReference type="PROSITE" id="PS51387">
    <property type="entry name" value="FAD_PCMH"/>
    <property type="match status" value="1"/>
</dbReference>
<dbReference type="EMBL" id="CP126980">
    <property type="protein sequence ID" value="WIM98965.1"/>
    <property type="molecule type" value="Genomic_DNA"/>
</dbReference>
<dbReference type="RefSeq" id="WP_284920402.1">
    <property type="nucleotide sequence ID" value="NZ_CP126980.1"/>
</dbReference>
<proteinExistence type="predicted"/>
<dbReference type="Gene3D" id="3.30.465.10">
    <property type="match status" value="1"/>
</dbReference>
<name>A0ABY8WM94_9ACTN</name>
<evidence type="ECO:0000256" key="1">
    <source>
        <dbReference type="ARBA" id="ARBA00022630"/>
    </source>
</evidence>
<dbReference type="InterPro" id="IPR016164">
    <property type="entry name" value="FAD-linked_Oxase-like_C"/>
</dbReference>
<dbReference type="Proteomes" id="UP001240150">
    <property type="component" value="Chromosome"/>
</dbReference>
<reference evidence="4 5" key="1">
    <citation type="submission" date="2023-06" db="EMBL/GenBank/DDBJ databases">
        <authorList>
            <person name="Yushchuk O."/>
            <person name="Binda E."/>
            <person name="Ruckert-Reed C."/>
            <person name="Fedorenko V."/>
            <person name="Kalinowski J."/>
            <person name="Marinelli F."/>
        </authorList>
    </citation>
    <scope>NUCLEOTIDE SEQUENCE [LARGE SCALE GENOMIC DNA]</scope>
    <source>
        <strain evidence="4 5">NRRL 3884</strain>
    </source>
</reference>
<dbReference type="Pfam" id="PF01565">
    <property type="entry name" value="FAD_binding_4"/>
    <property type="match status" value="1"/>
</dbReference>
<accession>A0ABY8WM94</accession>
<dbReference type="SUPFAM" id="SSF56176">
    <property type="entry name" value="FAD-binding/transporter-associated domain-like"/>
    <property type="match status" value="1"/>
</dbReference>
<protein>
    <submittedName>
        <fullName evidence="4">FAD-binding oxidoreductase</fullName>
    </submittedName>
</protein>
<dbReference type="InterPro" id="IPR016169">
    <property type="entry name" value="FAD-bd_PCMH_sub2"/>
</dbReference>
<keyword evidence="2" id="KW-0274">FAD</keyword>
<sequence>MPALDELTTPAGAGDTVGGVPARLVAAPRDTAEAAALITAARGLSVVIRGGGTKLDWGVPPRELDLIIDTRRLTGVVEHAAGDLITVVRAGTPMAELHELPDQQLALDAPPAATAGGTVAANASGPRRLRYGTARDLLIGITVVRPDGTVTRAGGKVVKNVAGYDLGKLYTGAFGTLGLITECVFRLHPVPAAALFVRATAPPGHAARILGGQFAASACEVNAAPGAEPELAVLLEGTATGVRQRAAAVAAVLGGEVSDTRPEWWDVLPWPAGGVGIKLTGTLSQVPALVATAVGAGATVRGSAGAGVLYAGFPPGGACPDACVEAGRAVELLRAAAVRAGGHAVVLTAPAGVRETLDMWGPVPGLALMRRVKDQFDPGHRFAPGRFVGGI</sequence>
<dbReference type="SUPFAM" id="SSF55103">
    <property type="entry name" value="FAD-linked oxidases, C-terminal domain"/>
    <property type="match status" value="1"/>
</dbReference>
<dbReference type="InterPro" id="IPR036318">
    <property type="entry name" value="FAD-bd_PCMH-like_sf"/>
</dbReference>
<dbReference type="PANTHER" id="PTHR11748">
    <property type="entry name" value="D-LACTATE DEHYDROGENASE"/>
    <property type="match status" value="1"/>
</dbReference>
<dbReference type="PANTHER" id="PTHR11748:SF103">
    <property type="entry name" value="GLYCOLATE OXIDASE SUBUNIT GLCE"/>
    <property type="match status" value="1"/>
</dbReference>
<evidence type="ECO:0000313" key="4">
    <source>
        <dbReference type="EMBL" id="WIM98965.1"/>
    </source>
</evidence>
<keyword evidence="5" id="KW-1185">Reference proteome</keyword>
<evidence type="ECO:0000313" key="5">
    <source>
        <dbReference type="Proteomes" id="UP001240150"/>
    </source>
</evidence>
<dbReference type="InterPro" id="IPR006094">
    <property type="entry name" value="Oxid_FAD_bind_N"/>
</dbReference>
<evidence type="ECO:0000259" key="3">
    <source>
        <dbReference type="PROSITE" id="PS51387"/>
    </source>
</evidence>